<reference evidence="4" key="1">
    <citation type="submission" date="2016-11" db="EMBL/GenBank/DDBJ databases">
        <authorList>
            <person name="Varghese N."/>
            <person name="Submissions S."/>
        </authorList>
    </citation>
    <scope>NUCLEOTIDE SEQUENCE [LARGE SCALE GENOMIC DNA]</scope>
    <source>
        <strain evidence="4">DSM 19741</strain>
    </source>
</reference>
<evidence type="ECO:0000259" key="2">
    <source>
        <dbReference type="Pfam" id="PF25954"/>
    </source>
</evidence>
<dbReference type="Gene3D" id="2.40.30.170">
    <property type="match status" value="1"/>
</dbReference>
<dbReference type="RefSeq" id="WP_072991521.1">
    <property type="nucleotide sequence ID" value="NZ_FQWE01000006.1"/>
</dbReference>
<keyword evidence="4" id="KW-1185">Reference proteome</keyword>
<dbReference type="SUPFAM" id="SSF111369">
    <property type="entry name" value="HlyD-like secretion proteins"/>
    <property type="match status" value="1"/>
</dbReference>
<keyword evidence="1" id="KW-0175">Coiled coil</keyword>
<dbReference type="PANTHER" id="PTHR30469">
    <property type="entry name" value="MULTIDRUG RESISTANCE PROTEIN MDTA"/>
    <property type="match status" value="1"/>
</dbReference>
<dbReference type="PROSITE" id="PS51257">
    <property type="entry name" value="PROKAR_LIPOPROTEIN"/>
    <property type="match status" value="1"/>
</dbReference>
<dbReference type="Proteomes" id="UP000184036">
    <property type="component" value="Unassembled WGS sequence"/>
</dbReference>
<dbReference type="GO" id="GO:0015562">
    <property type="term" value="F:efflux transmembrane transporter activity"/>
    <property type="evidence" value="ECO:0007669"/>
    <property type="project" value="TreeGrafter"/>
</dbReference>
<dbReference type="InterPro" id="IPR058792">
    <property type="entry name" value="Beta-barrel_RND_2"/>
</dbReference>
<dbReference type="GO" id="GO:1990281">
    <property type="term" value="C:efflux pump complex"/>
    <property type="evidence" value="ECO:0007669"/>
    <property type="project" value="TreeGrafter"/>
</dbReference>
<dbReference type="OrthoDB" id="869610at2"/>
<dbReference type="Gene3D" id="2.40.50.100">
    <property type="match status" value="1"/>
</dbReference>
<proteinExistence type="predicted"/>
<feature type="domain" description="CusB-like beta-barrel" evidence="2">
    <location>
        <begin position="235"/>
        <end position="306"/>
    </location>
</feature>
<name>A0A1M5HZK7_9FLAO</name>
<dbReference type="STRING" id="271157.SAMN05444396_10616"/>
<protein>
    <submittedName>
        <fullName evidence="3">RND family efflux transporter, MFP subunit</fullName>
    </submittedName>
</protein>
<dbReference type="AlphaFoldDB" id="A0A1M5HZK7"/>
<accession>A0A1M5HZK7</accession>
<dbReference type="Pfam" id="PF25954">
    <property type="entry name" value="Beta-barrel_RND_2"/>
    <property type="match status" value="1"/>
</dbReference>
<gene>
    <name evidence="3" type="ORF">SAMN05444396_10616</name>
</gene>
<evidence type="ECO:0000313" key="4">
    <source>
        <dbReference type="Proteomes" id="UP000184036"/>
    </source>
</evidence>
<dbReference type="EMBL" id="FQWE01000006">
    <property type="protein sequence ID" value="SHG21233.1"/>
    <property type="molecule type" value="Genomic_DNA"/>
</dbReference>
<organism evidence="3 4">
    <name type="scientific">Flavobacterium segetis</name>
    <dbReference type="NCBI Taxonomy" id="271157"/>
    <lineage>
        <taxon>Bacteria</taxon>
        <taxon>Pseudomonadati</taxon>
        <taxon>Bacteroidota</taxon>
        <taxon>Flavobacteriia</taxon>
        <taxon>Flavobacteriales</taxon>
        <taxon>Flavobacteriaceae</taxon>
        <taxon>Flavobacterium</taxon>
    </lineage>
</organism>
<feature type="coiled-coil region" evidence="1">
    <location>
        <begin position="155"/>
        <end position="182"/>
    </location>
</feature>
<evidence type="ECO:0000256" key="1">
    <source>
        <dbReference type="SAM" id="Coils"/>
    </source>
</evidence>
<dbReference type="PANTHER" id="PTHR30469:SF15">
    <property type="entry name" value="HLYD FAMILY OF SECRETION PROTEINS"/>
    <property type="match status" value="1"/>
</dbReference>
<evidence type="ECO:0000313" key="3">
    <source>
        <dbReference type="EMBL" id="SHG21233.1"/>
    </source>
</evidence>
<dbReference type="Gene3D" id="2.40.420.20">
    <property type="match status" value="1"/>
</dbReference>
<sequence>MSSRIASLVVLVIVSIYSCSKKESEKIKPTIGDVTESVYASGVVKAEGQYTVYATVNGTLQKVNVIVGQSINKGQTLFELESDKAEINTENAQLAYQLSLESSRFIQDKIAEMVLKVQSAKDKLALDESIFNRNKNVIKQGGISQVDFERVELSYKSSKINYESSQKQLTQLRAQLKNDQSRNANNLRLNQQSQNDFFIKSAFSGQLFDILVKEGTLITPQIPLAIIGQTNSFLLELEVDENDMVRVQLGQKVLVTMDSYKGKVFEANVDKIYPIMDERSRTFKIEAHFIYPPVKLYPNLTAEANIIIQIKKNAITIPKAYLIDGKYVLVNEKEKREVKTGLSDYEKVEILDGLKADEMIYKAKQ</sequence>